<dbReference type="SUPFAM" id="SSF110069">
    <property type="entry name" value="ApaG-like"/>
    <property type="match status" value="1"/>
</dbReference>
<proteinExistence type="predicted"/>
<dbReference type="EnsemblMetazoa" id="XM_016809672.1">
    <property type="protein sequence ID" value="XP_016665161.1"/>
    <property type="gene ID" value="LOC100165974"/>
</dbReference>
<dbReference type="Proteomes" id="UP000007819">
    <property type="component" value="Chromosome X"/>
</dbReference>
<organism evidence="2 3">
    <name type="scientific">Acyrthosiphon pisum</name>
    <name type="common">Pea aphid</name>
    <dbReference type="NCBI Taxonomy" id="7029"/>
    <lineage>
        <taxon>Eukaryota</taxon>
        <taxon>Metazoa</taxon>
        <taxon>Ecdysozoa</taxon>
        <taxon>Arthropoda</taxon>
        <taxon>Hexapoda</taxon>
        <taxon>Insecta</taxon>
        <taxon>Pterygota</taxon>
        <taxon>Neoptera</taxon>
        <taxon>Paraneoptera</taxon>
        <taxon>Hemiptera</taxon>
        <taxon>Sternorrhyncha</taxon>
        <taxon>Aphidomorpha</taxon>
        <taxon>Aphidoidea</taxon>
        <taxon>Aphididae</taxon>
        <taxon>Macrosiphini</taxon>
        <taxon>Acyrthosiphon</taxon>
    </lineage>
</organism>
<dbReference type="InterPro" id="IPR011722">
    <property type="entry name" value="Hemimethylated_DNA-bd_dom"/>
</dbReference>
<dbReference type="InterPro" id="IPR007474">
    <property type="entry name" value="ApaG_domain"/>
</dbReference>
<dbReference type="Gene3D" id="2.60.40.1470">
    <property type="entry name" value="ApaG domain"/>
    <property type="match status" value="1"/>
</dbReference>
<dbReference type="OrthoDB" id="5913487at2759"/>
<evidence type="ECO:0000313" key="3">
    <source>
        <dbReference type="Proteomes" id="UP000007819"/>
    </source>
</evidence>
<protein>
    <recommendedName>
        <fullName evidence="1">ApaG domain-containing protein</fullName>
    </recommendedName>
</protein>
<dbReference type="KEGG" id="api:100165974"/>
<evidence type="ECO:0000313" key="2">
    <source>
        <dbReference type="EnsemblMetazoa" id="XP_016665161.1"/>
    </source>
</evidence>
<dbReference type="GeneID" id="100165974"/>
<dbReference type="AlphaFoldDB" id="A0A8R2D8B0"/>
<accession>A0A8R2D8B0</accession>
<keyword evidence="3" id="KW-1185">Reference proteome</keyword>
<dbReference type="PROSITE" id="PS51087">
    <property type="entry name" value="APAG"/>
    <property type="match status" value="1"/>
</dbReference>
<reference evidence="3" key="1">
    <citation type="submission" date="2010-06" db="EMBL/GenBank/DDBJ databases">
        <authorList>
            <person name="Jiang H."/>
            <person name="Abraham K."/>
            <person name="Ali S."/>
            <person name="Alsbrooks S.L."/>
            <person name="Anim B.N."/>
            <person name="Anosike U.S."/>
            <person name="Attaway T."/>
            <person name="Bandaranaike D.P."/>
            <person name="Battles P.K."/>
            <person name="Bell S.N."/>
            <person name="Bell A.V."/>
            <person name="Beltran B."/>
            <person name="Bickham C."/>
            <person name="Bustamante Y."/>
            <person name="Caleb T."/>
            <person name="Canada A."/>
            <person name="Cardenas V."/>
            <person name="Carter K."/>
            <person name="Chacko J."/>
            <person name="Chandrabose M.N."/>
            <person name="Chavez D."/>
            <person name="Chavez A."/>
            <person name="Chen L."/>
            <person name="Chu H.-S."/>
            <person name="Claassen K.J."/>
            <person name="Cockrell R."/>
            <person name="Collins M."/>
            <person name="Cooper J.A."/>
            <person name="Cree A."/>
            <person name="Curry S.M."/>
            <person name="Da Y."/>
            <person name="Dao M.D."/>
            <person name="Das B."/>
            <person name="Davila M.-L."/>
            <person name="Davy-Carroll L."/>
            <person name="Denson S."/>
            <person name="Dinh H."/>
            <person name="Ebong V.E."/>
            <person name="Edwards J.R."/>
            <person name="Egan A."/>
            <person name="El-Daye J."/>
            <person name="Escobedo L."/>
            <person name="Fernandez S."/>
            <person name="Fernando P.R."/>
            <person name="Flagg N."/>
            <person name="Forbes L.D."/>
            <person name="Fowler R.G."/>
            <person name="Fu Q."/>
            <person name="Gabisi R.A."/>
            <person name="Ganer J."/>
            <person name="Garbino Pronczuk A."/>
            <person name="Garcia R.M."/>
            <person name="Garner T."/>
            <person name="Garrett T.E."/>
            <person name="Gonzalez D.A."/>
            <person name="Hamid H."/>
            <person name="Hawkins E.S."/>
            <person name="Hirani K."/>
            <person name="Hogues M.E."/>
            <person name="Hollins B."/>
            <person name="Hsiao C.-H."/>
            <person name="Jabil R."/>
            <person name="James M.L."/>
            <person name="Jhangiani S.N."/>
            <person name="Johnson B."/>
            <person name="Johnson Q."/>
            <person name="Joshi V."/>
            <person name="Kalu J.B."/>
            <person name="Kam C."/>
            <person name="Kashfia A."/>
            <person name="Keebler J."/>
            <person name="Kisamo H."/>
            <person name="Kovar C.L."/>
            <person name="Lago L.A."/>
            <person name="Lai C.-Y."/>
            <person name="Laidlaw J."/>
            <person name="Lara F."/>
            <person name="Le T.-K."/>
            <person name="Lee S.L."/>
            <person name="Legall F.H."/>
            <person name="Lemon S.J."/>
            <person name="Lewis L.R."/>
            <person name="Li B."/>
            <person name="Liu Y."/>
            <person name="Liu Y.-S."/>
            <person name="Lopez J."/>
            <person name="Lozado R.J."/>
            <person name="Lu J."/>
            <person name="Madu R.C."/>
            <person name="Maheshwari M."/>
            <person name="Maheshwari R."/>
            <person name="Malloy K."/>
            <person name="Martinez E."/>
            <person name="Mathew T."/>
            <person name="Mercado I.C."/>
            <person name="Mercado C."/>
            <person name="Meyer B."/>
            <person name="Montgomery K."/>
            <person name="Morgan M.B."/>
            <person name="Munidasa M."/>
            <person name="Nazareth L.V."/>
            <person name="Nelson J."/>
            <person name="Ng B.M."/>
            <person name="Nguyen N.B."/>
            <person name="Nguyen P.Q."/>
            <person name="Nguyen T."/>
            <person name="Obregon M."/>
            <person name="Okwuonu G.O."/>
            <person name="Onwere C.G."/>
            <person name="Orozco G."/>
            <person name="Parra A."/>
            <person name="Patel S."/>
            <person name="Patil S."/>
            <person name="Perez A."/>
            <person name="Perez Y."/>
            <person name="Pham C."/>
            <person name="Primus E.L."/>
            <person name="Pu L.-L."/>
            <person name="Puazo M."/>
            <person name="Qin X."/>
            <person name="Quiroz J.B."/>
            <person name="Reese J."/>
            <person name="Richards S."/>
            <person name="Rives C.M."/>
            <person name="Robberts R."/>
            <person name="Ruiz S.J."/>
            <person name="Ruiz M.J."/>
            <person name="Santibanez J."/>
            <person name="Schneider B.W."/>
            <person name="Sisson I."/>
            <person name="Smith M."/>
            <person name="Sodergren E."/>
            <person name="Song X.-Z."/>
            <person name="Song B.B."/>
            <person name="Summersgill H."/>
            <person name="Thelus R."/>
            <person name="Thornton R.D."/>
            <person name="Trejos Z.Y."/>
            <person name="Usmani K."/>
            <person name="Vattathil S."/>
            <person name="Villasana D."/>
            <person name="Walker D.L."/>
            <person name="Wang S."/>
            <person name="Wang K."/>
            <person name="White C.S."/>
            <person name="Williams A.C."/>
            <person name="Williamson J."/>
            <person name="Wilson K."/>
            <person name="Woghiren I.O."/>
            <person name="Woodworth J.R."/>
            <person name="Worley K.C."/>
            <person name="Wright R.A."/>
            <person name="Wu W."/>
            <person name="Young L."/>
            <person name="Zhang L."/>
            <person name="Zhang J."/>
            <person name="Zhu Y."/>
            <person name="Muzny D.M."/>
            <person name="Weinstock G."/>
            <person name="Gibbs R.A."/>
        </authorList>
    </citation>
    <scope>NUCLEOTIDE SEQUENCE [LARGE SCALE GENOMIC DNA]</scope>
    <source>
        <strain evidence="3">LSR1</strain>
    </source>
</reference>
<dbReference type="GO" id="GO:0042645">
    <property type="term" value="C:mitochondrial nucleoid"/>
    <property type="evidence" value="ECO:0007669"/>
    <property type="project" value="TreeGrafter"/>
</dbReference>
<dbReference type="GO" id="GO:0005634">
    <property type="term" value="C:nucleus"/>
    <property type="evidence" value="ECO:0007669"/>
    <property type="project" value="TreeGrafter"/>
</dbReference>
<dbReference type="PANTHER" id="PTHR14289">
    <property type="entry name" value="F-BOX ONLY PROTEIN 3"/>
    <property type="match status" value="1"/>
</dbReference>
<evidence type="ECO:0000259" key="1">
    <source>
        <dbReference type="PROSITE" id="PS51087"/>
    </source>
</evidence>
<dbReference type="SMART" id="SM00992">
    <property type="entry name" value="YccV-like"/>
    <property type="match status" value="1"/>
</dbReference>
<dbReference type="RefSeq" id="XP_016665161.1">
    <property type="nucleotide sequence ID" value="XM_016809672.1"/>
</dbReference>
<dbReference type="SUPFAM" id="SSF141255">
    <property type="entry name" value="YccV-like"/>
    <property type="match status" value="1"/>
</dbReference>
<name>A0A8R2D8B0_ACYPI</name>
<dbReference type="Pfam" id="PF04379">
    <property type="entry name" value="DUF525"/>
    <property type="match status" value="1"/>
</dbReference>
<reference evidence="2" key="2">
    <citation type="submission" date="2022-06" db="UniProtKB">
        <authorList>
            <consortium name="EnsemblMetazoa"/>
        </authorList>
    </citation>
    <scope>IDENTIFICATION</scope>
</reference>
<dbReference type="GO" id="GO:0070987">
    <property type="term" value="P:error-free translesion synthesis"/>
    <property type="evidence" value="ECO:0007669"/>
    <property type="project" value="TreeGrafter"/>
</dbReference>
<dbReference type="InterPro" id="IPR036767">
    <property type="entry name" value="ApaG_sf"/>
</dbReference>
<feature type="domain" description="ApaG" evidence="1">
    <location>
        <begin position="231"/>
        <end position="354"/>
    </location>
</feature>
<dbReference type="GO" id="GO:0003677">
    <property type="term" value="F:DNA binding"/>
    <property type="evidence" value="ECO:0007669"/>
    <property type="project" value="InterPro"/>
</dbReference>
<dbReference type="InterPro" id="IPR036623">
    <property type="entry name" value="Hemimethylated_DNA-bd_sf"/>
</dbReference>
<sequence length="361" mass="42412">MSMGVPRNFDNGTIFLLQYSREQTVASFCKLIKFPKCFRLHLKKKMFTHFGRSNILCLCKRHYVRLVEVGRLNTQKLMNQKYDTGQLFFHQIFGCRGVILFPWLVRLYDRDIVIKADNEVGNVLKGKPHLYYQTLIDERDYPFIRSQREPVTCLGNQDASHGLYTIRGLDYVAQEDILPYTATEKKPLQHKFFDKFLKYNRNKDPPFSAQGTFRSWQKKNHPWLELLDVHKETTENVRVTVMSFFVGYRESQALYWWRYCILLENVGEQSVQLRERHWRIFSSSGTLETIRGRGVVGQEPILSKKSTAFQYSSYVSLETPIGHMWGTFQMEREDGHLFDCRIPEISLEGKSYYGKATCGTV</sequence>
<dbReference type="PANTHER" id="PTHR14289:SF16">
    <property type="entry name" value="POLYMERASE DELTA-INTERACTING PROTEIN 2"/>
    <property type="match status" value="1"/>
</dbReference>